<feature type="region of interest" description="Disordered" evidence="1">
    <location>
        <begin position="106"/>
        <end position="126"/>
    </location>
</feature>
<name>A0A8D8MNJ9_CULPI</name>
<evidence type="ECO:0000256" key="1">
    <source>
        <dbReference type="SAM" id="MobiDB-lite"/>
    </source>
</evidence>
<dbReference type="EMBL" id="HBUE01212803">
    <property type="protein sequence ID" value="CAG6535162.1"/>
    <property type="molecule type" value="Transcribed_RNA"/>
</dbReference>
<dbReference type="EMBL" id="HBUE01319295">
    <property type="protein sequence ID" value="CAG6587129.1"/>
    <property type="molecule type" value="Transcribed_RNA"/>
</dbReference>
<evidence type="ECO:0000313" key="2">
    <source>
        <dbReference type="EMBL" id="CAG6535162.1"/>
    </source>
</evidence>
<protein>
    <submittedName>
        <fullName evidence="2">(northern house mosquito) hypothetical protein</fullName>
    </submittedName>
</protein>
<proteinExistence type="predicted"/>
<organism evidence="2">
    <name type="scientific">Culex pipiens</name>
    <name type="common">House mosquito</name>
    <dbReference type="NCBI Taxonomy" id="7175"/>
    <lineage>
        <taxon>Eukaryota</taxon>
        <taxon>Metazoa</taxon>
        <taxon>Ecdysozoa</taxon>
        <taxon>Arthropoda</taxon>
        <taxon>Hexapoda</taxon>
        <taxon>Insecta</taxon>
        <taxon>Pterygota</taxon>
        <taxon>Neoptera</taxon>
        <taxon>Endopterygota</taxon>
        <taxon>Diptera</taxon>
        <taxon>Nematocera</taxon>
        <taxon>Culicoidea</taxon>
        <taxon>Culicidae</taxon>
        <taxon>Culicinae</taxon>
        <taxon>Culicini</taxon>
        <taxon>Culex</taxon>
        <taxon>Culex</taxon>
    </lineage>
</organism>
<reference evidence="2" key="1">
    <citation type="submission" date="2021-05" db="EMBL/GenBank/DDBJ databases">
        <authorList>
            <person name="Alioto T."/>
            <person name="Alioto T."/>
            <person name="Gomez Garrido J."/>
        </authorList>
    </citation>
    <scope>NUCLEOTIDE SEQUENCE</scope>
</reference>
<dbReference type="AlphaFoldDB" id="A0A8D8MNJ9"/>
<sequence>MQLLHRNRLKQSHRPEMVIHNQSYFPGQLVLPLASTMVPTVPPLQRFQKVPPLPQPRPLPLLPSPRRYRTMNLSLEVNLQPKAPNAVEIMPKPYCVTAAASIPPSIWHSTSSGPGMRPESQGPSRN</sequence>
<accession>A0A8D8MNJ9</accession>